<name>A0A4C1ZSA2_EUMVA</name>
<proteinExistence type="predicted"/>
<accession>A0A4C1ZSA2</accession>
<keyword evidence="3" id="KW-1185">Reference proteome</keyword>
<reference evidence="2 3" key="1">
    <citation type="journal article" date="2019" name="Commun. Biol.">
        <title>The bagworm genome reveals a unique fibroin gene that provides high tensile strength.</title>
        <authorList>
            <person name="Kono N."/>
            <person name="Nakamura H."/>
            <person name="Ohtoshi R."/>
            <person name="Tomita M."/>
            <person name="Numata K."/>
            <person name="Arakawa K."/>
        </authorList>
    </citation>
    <scope>NUCLEOTIDE SEQUENCE [LARGE SCALE GENOMIC DNA]</scope>
</reference>
<protein>
    <submittedName>
        <fullName evidence="2">Uncharacterized protein</fullName>
    </submittedName>
</protein>
<organism evidence="2 3">
    <name type="scientific">Eumeta variegata</name>
    <name type="common">Bagworm moth</name>
    <name type="synonym">Eumeta japonica</name>
    <dbReference type="NCBI Taxonomy" id="151549"/>
    <lineage>
        <taxon>Eukaryota</taxon>
        <taxon>Metazoa</taxon>
        <taxon>Ecdysozoa</taxon>
        <taxon>Arthropoda</taxon>
        <taxon>Hexapoda</taxon>
        <taxon>Insecta</taxon>
        <taxon>Pterygota</taxon>
        <taxon>Neoptera</taxon>
        <taxon>Endopterygota</taxon>
        <taxon>Lepidoptera</taxon>
        <taxon>Glossata</taxon>
        <taxon>Ditrysia</taxon>
        <taxon>Tineoidea</taxon>
        <taxon>Psychidae</taxon>
        <taxon>Oiketicinae</taxon>
        <taxon>Eumeta</taxon>
    </lineage>
</organism>
<comment type="caution">
    <text evidence="2">The sequence shown here is derived from an EMBL/GenBank/DDBJ whole genome shotgun (WGS) entry which is preliminary data.</text>
</comment>
<dbReference type="EMBL" id="BGZK01002117">
    <property type="protein sequence ID" value="GBP90840.1"/>
    <property type="molecule type" value="Genomic_DNA"/>
</dbReference>
<gene>
    <name evidence="2" type="ORF">EVAR_99642_1</name>
</gene>
<feature type="region of interest" description="Disordered" evidence="1">
    <location>
        <begin position="1"/>
        <end position="22"/>
    </location>
</feature>
<evidence type="ECO:0000256" key="1">
    <source>
        <dbReference type="SAM" id="MobiDB-lite"/>
    </source>
</evidence>
<dbReference type="AlphaFoldDB" id="A0A4C1ZSA2"/>
<sequence length="72" mass="7937">MGGTRCGPPPPPSLSYTTTALYLTPSRKPVRSEVREEVENEDSDVAAERDYYVVCHAATSSRTVSLKCSIRF</sequence>
<dbReference type="Proteomes" id="UP000299102">
    <property type="component" value="Unassembled WGS sequence"/>
</dbReference>
<evidence type="ECO:0000313" key="2">
    <source>
        <dbReference type="EMBL" id="GBP90840.1"/>
    </source>
</evidence>
<evidence type="ECO:0000313" key="3">
    <source>
        <dbReference type="Proteomes" id="UP000299102"/>
    </source>
</evidence>